<organism evidence="1 2">
    <name type="scientific">Aspergillus fumigatus (strain CBS 144.89 / FGSC A1163 / CEA10)</name>
    <name type="common">Neosartorya fumigata</name>
    <dbReference type="NCBI Taxonomy" id="451804"/>
    <lineage>
        <taxon>Eukaryota</taxon>
        <taxon>Fungi</taxon>
        <taxon>Dikarya</taxon>
        <taxon>Ascomycota</taxon>
        <taxon>Pezizomycotina</taxon>
        <taxon>Eurotiomycetes</taxon>
        <taxon>Eurotiomycetidae</taxon>
        <taxon>Eurotiales</taxon>
        <taxon>Aspergillaceae</taxon>
        <taxon>Aspergillus</taxon>
        <taxon>Aspergillus subgen. Fumigati</taxon>
    </lineage>
</organism>
<dbReference type="OrthoDB" id="4757858at2759"/>
<dbReference type="VEuPathDB" id="FungiDB:AFUB_057680"/>
<reference evidence="1 2" key="1">
    <citation type="journal article" date="2008" name="PLoS Genet.">
        <title>Genomic islands in the pathogenic filamentous fungus Aspergillus fumigatus.</title>
        <authorList>
            <person name="Fedorova N.D."/>
            <person name="Khaldi N."/>
            <person name="Joardar V.S."/>
            <person name="Maiti R."/>
            <person name="Amedeo P."/>
            <person name="Anderson M.J."/>
            <person name="Crabtree J."/>
            <person name="Silva J.C."/>
            <person name="Badger J.H."/>
            <person name="Albarraq A."/>
            <person name="Angiuoli S."/>
            <person name="Bussey H."/>
            <person name="Bowyer P."/>
            <person name="Cotty P.J."/>
            <person name="Dyer P.S."/>
            <person name="Egan A."/>
            <person name="Galens K."/>
            <person name="Fraser-Liggett C.M."/>
            <person name="Haas B.J."/>
            <person name="Inman J.M."/>
            <person name="Kent R."/>
            <person name="Lemieux S."/>
            <person name="Malavazi I."/>
            <person name="Orvis J."/>
            <person name="Roemer T."/>
            <person name="Ronning C.M."/>
            <person name="Sundaram J.P."/>
            <person name="Sutton G."/>
            <person name="Turner G."/>
            <person name="Venter J.C."/>
            <person name="White O.R."/>
            <person name="Whitty B.R."/>
            <person name="Youngman P."/>
            <person name="Wolfe K.H."/>
            <person name="Goldman G.H."/>
            <person name="Wortman J.R."/>
            <person name="Jiang B."/>
            <person name="Denning D.W."/>
            <person name="Nierman W.C."/>
        </authorList>
    </citation>
    <scope>NUCLEOTIDE SEQUENCE [LARGE SCALE GENOMIC DNA]</scope>
    <source>
        <strain evidence="2">CBS 144.89 / FGSC A1163 / CEA10</strain>
    </source>
</reference>
<proteinExistence type="predicted"/>
<evidence type="ECO:0008006" key="3">
    <source>
        <dbReference type="Google" id="ProtNLM"/>
    </source>
</evidence>
<sequence>MPGMSINEHERAVFSPLVPISVFSHQLQPTSIAIRQQQEYISLVRPDSNPGKRSTLITMRKPEAPLQLSRTCRRLRDVCQPLLFQCYYHSSKSLTSLLSFLRTLEARPDLAKCVTSLDFNGQGQADALSDGDQQLLESCIAKFGLPLLLDDWQDCLGVERRLLAAELVVASCPNIEALRLPMNPEWLVSVLDSLPKDFVFAKLRKLDVWLYYISGDHYGIGYRKISGLLHASPNLEHLSLPSIEAFYPGEAGVPILEKVRHLDLGDSAPSPYFLKRVLEACPNLERFELHWIVSDGYDEDSEEWSPLDRRRALQRVQSSVREIIFEATIEFRDDDNLEEGVPTLRDFSRLEILKVNDIALQALYKVWTHPNRHGTVEQFVYQVFPSTIKELTLWGPDASWIEAVRPLSREAVREQYPHLARITICRSELSGHGFDMAQWARQEATVRRDFERSSIELCMDLPFSLRLPPSKHCSRQNIPNTLATTMASDLGSVHGSRRRCLHYATTSLTRGSRLLGFRFHPLSGPSMLE</sequence>
<protein>
    <recommendedName>
        <fullName evidence="3">F-box domain-containing protein</fullName>
    </recommendedName>
</protein>
<dbReference type="EMBL" id="DS499597">
    <property type="protein sequence ID" value="EDP51750.1"/>
    <property type="molecule type" value="Genomic_DNA"/>
</dbReference>
<dbReference type="Proteomes" id="UP000001699">
    <property type="component" value="Unassembled WGS sequence"/>
</dbReference>
<evidence type="ECO:0000313" key="1">
    <source>
        <dbReference type="EMBL" id="EDP51750.1"/>
    </source>
</evidence>
<name>B0Y0K9_ASPFC</name>
<dbReference type="HOGENOM" id="CLU_038834_0_0_1"/>
<keyword evidence="2" id="KW-1185">Reference proteome</keyword>
<dbReference type="SUPFAM" id="SSF52047">
    <property type="entry name" value="RNI-like"/>
    <property type="match status" value="1"/>
</dbReference>
<evidence type="ECO:0000313" key="2">
    <source>
        <dbReference type="Proteomes" id="UP000001699"/>
    </source>
</evidence>
<gene>
    <name evidence="1" type="ORF">AFUB_057680</name>
</gene>
<dbReference type="AlphaFoldDB" id="B0Y0K9"/>
<accession>B0Y0K9</accession>
<dbReference type="Gene3D" id="3.80.10.10">
    <property type="entry name" value="Ribonuclease Inhibitor"/>
    <property type="match status" value="1"/>
</dbReference>
<dbReference type="InterPro" id="IPR032675">
    <property type="entry name" value="LRR_dom_sf"/>
</dbReference>